<evidence type="ECO:0000256" key="2">
    <source>
        <dbReference type="SAM" id="Phobius"/>
    </source>
</evidence>
<dbReference type="AlphaFoldDB" id="A0A544QLM2"/>
<keyword evidence="2" id="KW-1133">Transmembrane helix</keyword>
<evidence type="ECO:0008006" key="5">
    <source>
        <dbReference type="Google" id="ProtNLM"/>
    </source>
</evidence>
<organism evidence="3 4">
    <name type="scientific">Halonotius roseus</name>
    <dbReference type="NCBI Taxonomy" id="2511997"/>
    <lineage>
        <taxon>Archaea</taxon>
        <taxon>Methanobacteriati</taxon>
        <taxon>Methanobacteriota</taxon>
        <taxon>Stenosarchaea group</taxon>
        <taxon>Halobacteria</taxon>
        <taxon>Halobacteriales</taxon>
        <taxon>Haloferacaceae</taxon>
        <taxon>Halonotius</taxon>
    </lineage>
</organism>
<proteinExistence type="predicted"/>
<dbReference type="OrthoDB" id="341587at2157"/>
<gene>
    <name evidence="3" type="ORF">EWF95_10785</name>
</gene>
<evidence type="ECO:0000313" key="4">
    <source>
        <dbReference type="Proteomes" id="UP000315385"/>
    </source>
</evidence>
<keyword evidence="4" id="KW-1185">Reference proteome</keyword>
<name>A0A544QLM2_9EURY</name>
<sequence>MTTTESTPEDESAGESDRSDTDGRAVAGGQPPTRVPEGAEPQVCPYCGFELPADDQYRLHLGLNHYEQLDDGDQAAFRETYQQEEESLTRFRIIALGGLVGLYFGFLLIYAVLAT</sequence>
<evidence type="ECO:0000313" key="3">
    <source>
        <dbReference type="EMBL" id="TQQ79495.1"/>
    </source>
</evidence>
<dbReference type="EMBL" id="SESI01000003">
    <property type="protein sequence ID" value="TQQ79495.1"/>
    <property type="molecule type" value="Genomic_DNA"/>
</dbReference>
<dbReference type="Proteomes" id="UP000315385">
    <property type="component" value="Unassembled WGS sequence"/>
</dbReference>
<keyword evidence="2" id="KW-0472">Membrane</keyword>
<comment type="caution">
    <text evidence="3">The sequence shown here is derived from an EMBL/GenBank/DDBJ whole genome shotgun (WGS) entry which is preliminary data.</text>
</comment>
<reference evidence="3 4" key="1">
    <citation type="submission" date="2019-02" db="EMBL/GenBank/DDBJ databases">
        <title>Halonotius sp. a new haloqrchaeon isolated from saline water.</title>
        <authorList>
            <person name="Duran-Viseras A."/>
            <person name="Sanchez-Porro C."/>
            <person name="Ventosa A."/>
        </authorList>
    </citation>
    <scope>NUCLEOTIDE SEQUENCE [LARGE SCALE GENOMIC DNA]</scope>
    <source>
        <strain evidence="3 4">F9-27</strain>
    </source>
</reference>
<keyword evidence="2" id="KW-0812">Transmembrane</keyword>
<dbReference type="RefSeq" id="WP_142444085.1">
    <property type="nucleotide sequence ID" value="NZ_SESI01000003.1"/>
</dbReference>
<protein>
    <recommendedName>
        <fullName evidence="5">C2H2-type domain-containing protein</fullName>
    </recommendedName>
</protein>
<feature type="transmembrane region" description="Helical" evidence="2">
    <location>
        <begin position="93"/>
        <end position="113"/>
    </location>
</feature>
<accession>A0A544QLM2</accession>
<feature type="region of interest" description="Disordered" evidence="1">
    <location>
        <begin position="1"/>
        <end position="40"/>
    </location>
</feature>
<evidence type="ECO:0000256" key="1">
    <source>
        <dbReference type="SAM" id="MobiDB-lite"/>
    </source>
</evidence>